<dbReference type="Proteomes" id="UP000643810">
    <property type="component" value="Unassembled WGS sequence"/>
</dbReference>
<accession>A0ABR7GDI9</accession>
<comment type="caution">
    <text evidence="1">The sequence shown here is derived from an EMBL/GenBank/DDBJ whole genome shotgun (WGS) entry which is preliminary data.</text>
</comment>
<proteinExistence type="predicted"/>
<organism evidence="1 2">
    <name type="scientific">Roseburia lenta</name>
    <dbReference type="NCBI Taxonomy" id="2763061"/>
    <lineage>
        <taxon>Bacteria</taxon>
        <taxon>Bacillati</taxon>
        <taxon>Bacillota</taxon>
        <taxon>Clostridia</taxon>
        <taxon>Lachnospirales</taxon>
        <taxon>Lachnospiraceae</taxon>
        <taxon>Roseburia</taxon>
    </lineage>
</organism>
<evidence type="ECO:0000313" key="1">
    <source>
        <dbReference type="EMBL" id="MBC5685498.1"/>
    </source>
</evidence>
<dbReference type="RefSeq" id="WP_186853777.1">
    <property type="nucleotide sequence ID" value="NZ_JACOPG010000001.1"/>
</dbReference>
<evidence type="ECO:0008006" key="3">
    <source>
        <dbReference type="Google" id="ProtNLM"/>
    </source>
</evidence>
<name>A0ABR7GDI9_9FIRM</name>
<protein>
    <recommendedName>
        <fullName evidence="3">Histidine kinase/HSP90-like ATPase domain-containing protein</fullName>
    </recommendedName>
</protein>
<gene>
    <name evidence="1" type="ORF">H8R94_02525</name>
</gene>
<evidence type="ECO:0000313" key="2">
    <source>
        <dbReference type="Proteomes" id="UP000643810"/>
    </source>
</evidence>
<keyword evidence="2" id="KW-1185">Reference proteome</keyword>
<dbReference type="Gene3D" id="3.30.565.10">
    <property type="entry name" value="Histidine kinase-like ATPase, C-terminal domain"/>
    <property type="match status" value="1"/>
</dbReference>
<dbReference type="InterPro" id="IPR036890">
    <property type="entry name" value="HATPase_C_sf"/>
</dbReference>
<reference evidence="1 2" key="1">
    <citation type="submission" date="2020-08" db="EMBL/GenBank/DDBJ databases">
        <title>Genome public.</title>
        <authorList>
            <person name="Liu C."/>
            <person name="Sun Q."/>
        </authorList>
    </citation>
    <scope>NUCLEOTIDE SEQUENCE [LARGE SCALE GENOMIC DNA]</scope>
    <source>
        <strain evidence="1 2">NSJ-9</strain>
    </source>
</reference>
<dbReference type="SUPFAM" id="SSF55874">
    <property type="entry name" value="ATPase domain of HSP90 chaperone/DNA topoisomerase II/histidine kinase"/>
    <property type="match status" value="1"/>
</dbReference>
<dbReference type="EMBL" id="JACOPG010000001">
    <property type="protein sequence ID" value="MBC5685498.1"/>
    <property type="molecule type" value="Genomic_DNA"/>
</dbReference>
<sequence length="61" mass="6990">MDLMIRVHDTGIGMNHEFITRIFRPLEQESMETAKILCAEWIADWKGCIFGCRSCKDIGTA</sequence>